<gene>
    <name evidence="1" type="ORF">JJ685_09870</name>
</gene>
<dbReference type="InterPro" id="IPR010282">
    <property type="entry name" value="Uncharacterised_HutD/Ves"/>
</dbReference>
<dbReference type="Proteomes" id="UP000599109">
    <property type="component" value="Unassembled WGS sequence"/>
</dbReference>
<dbReference type="SUPFAM" id="SSF51182">
    <property type="entry name" value="RmlC-like cupins"/>
    <property type="match status" value="1"/>
</dbReference>
<evidence type="ECO:0000313" key="1">
    <source>
        <dbReference type="EMBL" id="MBL0391445.1"/>
    </source>
</evidence>
<protein>
    <submittedName>
        <fullName evidence="1">HutD family protein</fullName>
    </submittedName>
</protein>
<evidence type="ECO:0000313" key="2">
    <source>
        <dbReference type="Proteomes" id="UP000599109"/>
    </source>
</evidence>
<dbReference type="PANTHER" id="PTHR37943:SF1">
    <property type="entry name" value="PROTEIN VES"/>
    <property type="match status" value="1"/>
</dbReference>
<accession>A0A936YXS0</accession>
<proteinExistence type="predicted"/>
<dbReference type="Gene3D" id="2.60.120.10">
    <property type="entry name" value="Jelly Rolls"/>
    <property type="match status" value="1"/>
</dbReference>
<dbReference type="PANTHER" id="PTHR37943">
    <property type="entry name" value="PROTEIN VES"/>
    <property type="match status" value="1"/>
</dbReference>
<dbReference type="InterPro" id="IPR014710">
    <property type="entry name" value="RmlC-like_jellyroll"/>
</dbReference>
<comment type="caution">
    <text evidence="1">The sequence shown here is derived from an EMBL/GenBank/DDBJ whole genome shotgun (WGS) entry which is preliminary data.</text>
</comment>
<dbReference type="InterPro" id="IPR011051">
    <property type="entry name" value="RmlC_Cupin_sf"/>
</dbReference>
<keyword evidence="2" id="KW-1185">Reference proteome</keyword>
<reference evidence="1 2" key="1">
    <citation type="journal article" date="2017" name="Int. J. Syst. Evol. Microbiol.">
        <title>Ramlibacter monticola sp. nov., isolated from forest soil.</title>
        <authorList>
            <person name="Chaudhary D.K."/>
            <person name="Kim J."/>
        </authorList>
    </citation>
    <scope>NUCLEOTIDE SEQUENCE [LARGE SCALE GENOMIC DNA]</scope>
    <source>
        <strain evidence="1 2">KACC 19175</strain>
    </source>
</reference>
<organism evidence="1 2">
    <name type="scientific">Ramlibacter monticola</name>
    <dbReference type="NCBI Taxonomy" id="1926872"/>
    <lineage>
        <taxon>Bacteria</taxon>
        <taxon>Pseudomonadati</taxon>
        <taxon>Pseudomonadota</taxon>
        <taxon>Betaproteobacteria</taxon>
        <taxon>Burkholderiales</taxon>
        <taxon>Comamonadaceae</taxon>
        <taxon>Ramlibacter</taxon>
    </lineage>
</organism>
<dbReference type="CDD" id="cd20293">
    <property type="entry name" value="cupin_HutD_N"/>
    <property type="match status" value="1"/>
</dbReference>
<dbReference type="Pfam" id="PF05962">
    <property type="entry name" value="HutD"/>
    <property type="match status" value="1"/>
</dbReference>
<dbReference type="AlphaFoldDB" id="A0A936YXS0"/>
<dbReference type="RefSeq" id="WP_201674076.1">
    <property type="nucleotide sequence ID" value="NZ_JAEQNE010000002.1"/>
</dbReference>
<name>A0A936YXS0_9BURK</name>
<dbReference type="EMBL" id="JAEQNE010000002">
    <property type="protein sequence ID" value="MBL0391445.1"/>
    <property type="molecule type" value="Genomic_DNA"/>
</dbReference>
<sequence length="199" mass="21145">MVRRFDVSALPATPWKNGGGSTLEVARWPAAAGIEDFDWRVSIATIAASGPFSVFPGVDRSITLLEGEGVQLQGEGVAHRLAAPLEPFAFAGDGAVDCRLLGGASRDFNVMSRRGRVRPQVRVLRGASELPVAPHGLLLAWRGDWSTTAMQGSDHVLRAGQGLWWADADCAWSVACEEADGALLAVQWQPAAASDTPTR</sequence>